<keyword evidence="1" id="KW-1133">Transmembrane helix</keyword>
<proteinExistence type="predicted"/>
<feature type="transmembrane region" description="Helical" evidence="1">
    <location>
        <begin position="51"/>
        <end position="78"/>
    </location>
</feature>
<keyword evidence="1" id="KW-0472">Membrane</keyword>
<comment type="caution">
    <text evidence="2">The sequence shown here is derived from an EMBL/GenBank/DDBJ whole genome shotgun (WGS) entry which is preliminary data.</text>
</comment>
<reference evidence="2 3" key="1">
    <citation type="submission" date="2021-03" db="EMBL/GenBank/DDBJ databases">
        <title>Oceanisphaera sp. nov., isolated from the intestine.</title>
        <authorList>
            <person name="Zhao L.-H."/>
            <person name="Shi L.-F."/>
        </authorList>
    </citation>
    <scope>NUCLEOTIDE SEQUENCE [LARGE SCALE GENOMIC DNA]</scope>
    <source>
        <strain evidence="2 3">DM8</strain>
    </source>
</reference>
<evidence type="ECO:0000256" key="1">
    <source>
        <dbReference type="SAM" id="Phobius"/>
    </source>
</evidence>
<keyword evidence="3" id="KW-1185">Reference proteome</keyword>
<dbReference type="RefSeq" id="WP_208003830.1">
    <property type="nucleotide sequence ID" value="NZ_JAGDFX010000001.1"/>
</dbReference>
<protein>
    <submittedName>
        <fullName evidence="2">Uncharacterized protein</fullName>
    </submittedName>
</protein>
<gene>
    <name evidence="2" type="ORF">J3U76_01160</name>
</gene>
<name>A0ABS3ND85_9GAMM</name>
<organism evidence="2 3">
    <name type="scientific">Oceanisphaera pacifica</name>
    <dbReference type="NCBI Taxonomy" id="2818389"/>
    <lineage>
        <taxon>Bacteria</taxon>
        <taxon>Pseudomonadati</taxon>
        <taxon>Pseudomonadota</taxon>
        <taxon>Gammaproteobacteria</taxon>
        <taxon>Aeromonadales</taxon>
        <taxon>Aeromonadaceae</taxon>
        <taxon>Oceanisphaera</taxon>
    </lineage>
</organism>
<dbReference type="Proteomes" id="UP000664882">
    <property type="component" value="Unassembled WGS sequence"/>
</dbReference>
<evidence type="ECO:0000313" key="3">
    <source>
        <dbReference type="Proteomes" id="UP000664882"/>
    </source>
</evidence>
<evidence type="ECO:0000313" key="2">
    <source>
        <dbReference type="EMBL" id="MBO1518251.1"/>
    </source>
</evidence>
<keyword evidence="1" id="KW-0812">Transmembrane</keyword>
<accession>A0ABS3ND85</accession>
<dbReference type="EMBL" id="JAGDFX010000001">
    <property type="protein sequence ID" value="MBO1518251.1"/>
    <property type="molecule type" value="Genomic_DNA"/>
</dbReference>
<sequence length="88" mass="9384">MKNSTLIASLAATGTFFALCWLFSGAADNASWLMSLNPISSFTGLAFALSFAAGFPIGLAIAAACGVFILIPAAVFFISRRWLRRYDL</sequence>